<sequence length="216" mass="24024">MRFAGKALAWLALALGLFVLAGWIGSSIPRNSGWTEPDDGIAIMVETNGVHTALVLPLVTPQKDWRRDFPASDIEASDAPYTHVSISWGQREVFLETETWADLRLSTVWHAMAGSDALLHVAHYIRPAPAADIRRLTLRAHEYARLVAAIEAQARIGRQRRMYPGYYAQDVFYETGGSYHLGNTCNQWTGDILAEAGVETGWWTPFAGGVMKWIPD</sequence>
<comment type="caution">
    <text evidence="1">The sequence shown here is derived from an EMBL/GenBank/DDBJ whole genome shotgun (WGS) entry which is preliminary data.</text>
</comment>
<organism evidence="1 2">
    <name type="scientific">Qipengyuania oceanensis</name>
    <dbReference type="NCBI Taxonomy" id="1463597"/>
    <lineage>
        <taxon>Bacteria</taxon>
        <taxon>Pseudomonadati</taxon>
        <taxon>Pseudomonadota</taxon>
        <taxon>Alphaproteobacteria</taxon>
        <taxon>Sphingomonadales</taxon>
        <taxon>Erythrobacteraceae</taxon>
        <taxon>Qipengyuania</taxon>
    </lineage>
</organism>
<protein>
    <submittedName>
        <fullName evidence="1">DUF2459 domain-containing protein</fullName>
    </submittedName>
</protein>
<dbReference type="Proteomes" id="UP000445582">
    <property type="component" value="Unassembled WGS sequence"/>
</dbReference>
<name>A0A844YBH6_9SPHN</name>
<dbReference type="EMBL" id="WTYN01000001">
    <property type="protein sequence ID" value="MXO61870.1"/>
    <property type="molecule type" value="Genomic_DNA"/>
</dbReference>
<accession>A0A844YBH6</accession>
<dbReference type="OrthoDB" id="211174at2"/>
<keyword evidence="2" id="KW-1185">Reference proteome</keyword>
<dbReference type="InterPro" id="IPR011727">
    <property type="entry name" value="CHP02117"/>
</dbReference>
<gene>
    <name evidence="1" type="ORF">GRI48_02480</name>
</gene>
<evidence type="ECO:0000313" key="1">
    <source>
        <dbReference type="EMBL" id="MXO61870.1"/>
    </source>
</evidence>
<dbReference type="AlphaFoldDB" id="A0A844YBH6"/>
<proteinExistence type="predicted"/>
<reference evidence="1 2" key="1">
    <citation type="submission" date="2019-12" db="EMBL/GenBank/DDBJ databases">
        <title>Genomic-based taxomic classification of the family Erythrobacteraceae.</title>
        <authorList>
            <person name="Xu L."/>
        </authorList>
    </citation>
    <scope>NUCLEOTIDE SEQUENCE [LARGE SCALE GENOMIC DNA]</scope>
    <source>
        <strain evidence="1 2">MCCC 1A09965</strain>
    </source>
</reference>
<dbReference type="Pfam" id="PF09601">
    <property type="entry name" value="DUF2459"/>
    <property type="match status" value="1"/>
</dbReference>
<evidence type="ECO:0000313" key="2">
    <source>
        <dbReference type="Proteomes" id="UP000445582"/>
    </source>
</evidence>